<dbReference type="Proteomes" id="UP000078240">
    <property type="component" value="Unassembled WGS sequence"/>
</dbReference>
<name>A0A179GH20_PURLI</name>
<dbReference type="EMBL" id="LSBH01000006">
    <property type="protein sequence ID" value="OAQ77135.1"/>
    <property type="molecule type" value="Genomic_DNA"/>
</dbReference>
<evidence type="ECO:0000313" key="1">
    <source>
        <dbReference type="EMBL" id="OAQ77135.1"/>
    </source>
</evidence>
<gene>
    <name evidence="1" type="ORF">VFPBJ_07607</name>
</gene>
<protein>
    <submittedName>
        <fullName evidence="1">Uncharacterized protein</fullName>
    </submittedName>
</protein>
<organism evidence="1 2">
    <name type="scientific">Purpureocillium lilacinum</name>
    <name type="common">Paecilomyces lilacinus</name>
    <dbReference type="NCBI Taxonomy" id="33203"/>
    <lineage>
        <taxon>Eukaryota</taxon>
        <taxon>Fungi</taxon>
        <taxon>Dikarya</taxon>
        <taxon>Ascomycota</taxon>
        <taxon>Pezizomycotina</taxon>
        <taxon>Sordariomycetes</taxon>
        <taxon>Hypocreomycetidae</taxon>
        <taxon>Hypocreales</taxon>
        <taxon>Ophiocordycipitaceae</taxon>
        <taxon>Purpureocillium</taxon>
    </lineage>
</organism>
<comment type="caution">
    <text evidence="1">The sequence shown here is derived from an EMBL/GenBank/DDBJ whole genome shotgun (WGS) entry which is preliminary data.</text>
</comment>
<proteinExistence type="predicted"/>
<accession>A0A179GH20</accession>
<reference evidence="1 2" key="1">
    <citation type="submission" date="2016-01" db="EMBL/GenBank/DDBJ databases">
        <title>Biosynthesis of antibiotic leucinostatins and their inhibition on Phytophthora in bio-control Purpureocillium lilacinum.</title>
        <authorList>
            <person name="Wang G."/>
            <person name="Liu Z."/>
            <person name="Lin R."/>
            <person name="Li E."/>
            <person name="Mao Z."/>
            <person name="Ling J."/>
            <person name="Yin W."/>
            <person name="Xie B."/>
        </authorList>
    </citation>
    <scope>NUCLEOTIDE SEQUENCE [LARGE SCALE GENOMIC DNA]</scope>
    <source>
        <strain evidence="1">PLBJ-1</strain>
    </source>
</reference>
<evidence type="ECO:0000313" key="2">
    <source>
        <dbReference type="Proteomes" id="UP000078240"/>
    </source>
</evidence>
<sequence>MDEWRHMTPSSSTCHATPRGLEELSEEELMCFKFVGFGTGKCVLCALLQTDIDISPQIPSWRAIRHLLALGSCTHKLIVTKLANDRYWSLPPYPTLSVSSGLHRAHALRSLRSRRVERGEEGVYIPKFQYPTLQPSL</sequence>
<dbReference type="AlphaFoldDB" id="A0A179GH20"/>